<gene>
    <name evidence="1" type="ORF">M514_22662</name>
</gene>
<dbReference type="EMBL" id="KL367543">
    <property type="protein sequence ID" value="KFD65187.1"/>
    <property type="molecule type" value="Genomic_DNA"/>
</dbReference>
<accession>A0A085N6U1</accession>
<dbReference type="Proteomes" id="UP000030758">
    <property type="component" value="Unassembled WGS sequence"/>
</dbReference>
<reference evidence="1" key="1">
    <citation type="journal article" date="2014" name="Nat. Genet.">
        <title>Genome and transcriptome of the porcine whipworm Trichuris suis.</title>
        <authorList>
            <person name="Jex A.R."/>
            <person name="Nejsum P."/>
            <person name="Schwarz E.M."/>
            <person name="Hu L."/>
            <person name="Young N.D."/>
            <person name="Hall R.S."/>
            <person name="Korhonen P.K."/>
            <person name="Liao S."/>
            <person name="Thamsborg S."/>
            <person name="Xia J."/>
            <person name="Xu P."/>
            <person name="Wang S."/>
            <person name="Scheerlinck J.P."/>
            <person name="Hofmann A."/>
            <person name="Sternberg P.W."/>
            <person name="Wang J."/>
            <person name="Gasser R.B."/>
        </authorList>
    </citation>
    <scope>NUCLEOTIDE SEQUENCE [LARGE SCALE GENOMIC DNA]</scope>
    <source>
        <strain evidence="1">DCEP-RM93F</strain>
    </source>
</reference>
<protein>
    <submittedName>
        <fullName evidence="1">Uncharacterized protein</fullName>
    </submittedName>
</protein>
<proteinExistence type="predicted"/>
<dbReference type="AlphaFoldDB" id="A0A085N6U1"/>
<sequence length="135" mass="15510">MTFGEPTNSLLVVIRYERGEEECSGSWMVYNSQLNDMLSGEFWLSPIVGNDMHVHSARGYKRKPVDFLKRVGEGSFLEVGVIHLSLQVGKEELYVITKKGVRAPHCNMLTFSFLQLQSSRYEKRSIYKSYSSTYL</sequence>
<evidence type="ECO:0000313" key="1">
    <source>
        <dbReference type="EMBL" id="KFD65187.1"/>
    </source>
</evidence>
<name>A0A085N6U1_9BILA</name>
<organism evidence="1">
    <name type="scientific">Trichuris suis</name>
    <name type="common">pig whipworm</name>
    <dbReference type="NCBI Taxonomy" id="68888"/>
    <lineage>
        <taxon>Eukaryota</taxon>
        <taxon>Metazoa</taxon>
        <taxon>Ecdysozoa</taxon>
        <taxon>Nematoda</taxon>
        <taxon>Enoplea</taxon>
        <taxon>Dorylaimia</taxon>
        <taxon>Trichinellida</taxon>
        <taxon>Trichuridae</taxon>
        <taxon>Trichuris</taxon>
    </lineage>
</organism>